<dbReference type="Pfam" id="PF00412">
    <property type="entry name" value="LIM"/>
    <property type="match status" value="1"/>
</dbReference>
<sequence length="60" mass="7032">MAQGPVCSGCQRIITDRFLLRVTDNLWHEQCVRCAECGDELTDSCFLRDQKLYCRRDYAE</sequence>
<dbReference type="AlphaFoldDB" id="A0A3P8UAK3"/>
<dbReference type="Proteomes" id="UP000265120">
    <property type="component" value="Chromosome 2"/>
</dbReference>
<keyword evidence="2 9" id="KW-0479">Metal-binding</keyword>
<dbReference type="GO" id="GO:0000977">
    <property type="term" value="F:RNA polymerase II transcription regulatory region sequence-specific DNA binding"/>
    <property type="evidence" value="ECO:0007669"/>
    <property type="project" value="TreeGrafter"/>
</dbReference>
<evidence type="ECO:0000256" key="4">
    <source>
        <dbReference type="ARBA" id="ARBA00022833"/>
    </source>
</evidence>
<evidence type="ECO:0000313" key="12">
    <source>
        <dbReference type="Proteomes" id="UP000265120"/>
    </source>
</evidence>
<reference evidence="11" key="3">
    <citation type="submission" date="2025-09" db="UniProtKB">
        <authorList>
            <consortium name="Ensembl"/>
        </authorList>
    </citation>
    <scope>IDENTIFICATION</scope>
</reference>
<keyword evidence="6" id="KW-0238">DNA-binding</keyword>
<feature type="domain" description="LIM zinc-binding" evidence="10">
    <location>
        <begin position="5"/>
        <end position="60"/>
    </location>
</feature>
<evidence type="ECO:0000256" key="3">
    <source>
        <dbReference type="ARBA" id="ARBA00022737"/>
    </source>
</evidence>
<reference evidence="11 12" key="1">
    <citation type="journal article" date="2014" name="Nat. Genet.">
        <title>Whole-genome sequence of a flatfish provides insights into ZW sex chromosome evolution and adaptation to a benthic lifestyle.</title>
        <authorList>
            <person name="Chen S."/>
            <person name="Zhang G."/>
            <person name="Shao C."/>
            <person name="Huang Q."/>
            <person name="Liu G."/>
            <person name="Zhang P."/>
            <person name="Song W."/>
            <person name="An N."/>
            <person name="Chalopin D."/>
            <person name="Volff J.N."/>
            <person name="Hong Y."/>
            <person name="Li Q."/>
            <person name="Sha Z."/>
            <person name="Zhou H."/>
            <person name="Xie M."/>
            <person name="Yu Q."/>
            <person name="Liu Y."/>
            <person name="Xiang H."/>
            <person name="Wang N."/>
            <person name="Wu K."/>
            <person name="Yang C."/>
            <person name="Zhou Q."/>
            <person name="Liao X."/>
            <person name="Yang L."/>
            <person name="Hu Q."/>
            <person name="Zhang J."/>
            <person name="Meng L."/>
            <person name="Jin L."/>
            <person name="Tian Y."/>
            <person name="Lian J."/>
            <person name="Yang J."/>
            <person name="Miao G."/>
            <person name="Liu S."/>
            <person name="Liang Z."/>
            <person name="Yan F."/>
            <person name="Li Y."/>
            <person name="Sun B."/>
            <person name="Zhang H."/>
            <person name="Zhang J."/>
            <person name="Zhu Y."/>
            <person name="Du M."/>
            <person name="Zhao Y."/>
            <person name="Schartl M."/>
            <person name="Tang Q."/>
            <person name="Wang J."/>
        </authorList>
    </citation>
    <scope>NUCLEOTIDE SEQUENCE</scope>
</reference>
<evidence type="ECO:0000259" key="10">
    <source>
        <dbReference type="PROSITE" id="PS50023"/>
    </source>
</evidence>
<evidence type="ECO:0000256" key="8">
    <source>
        <dbReference type="ARBA" id="ARBA00023242"/>
    </source>
</evidence>
<keyword evidence="12" id="KW-1185">Reference proteome</keyword>
<evidence type="ECO:0000256" key="6">
    <source>
        <dbReference type="ARBA" id="ARBA00023125"/>
    </source>
</evidence>
<evidence type="ECO:0000256" key="2">
    <source>
        <dbReference type="ARBA" id="ARBA00022723"/>
    </source>
</evidence>
<dbReference type="GO" id="GO:0046872">
    <property type="term" value="F:metal ion binding"/>
    <property type="evidence" value="ECO:0007669"/>
    <property type="project" value="UniProtKB-KW"/>
</dbReference>
<evidence type="ECO:0000256" key="1">
    <source>
        <dbReference type="ARBA" id="ARBA00004123"/>
    </source>
</evidence>
<dbReference type="InterPro" id="IPR001781">
    <property type="entry name" value="Znf_LIM"/>
</dbReference>
<dbReference type="GeneTree" id="ENSGT00940000166054"/>
<keyword evidence="7" id="KW-0371">Homeobox</keyword>
<organism evidence="11 12">
    <name type="scientific">Cynoglossus semilaevis</name>
    <name type="common">Tongue sole</name>
    <dbReference type="NCBI Taxonomy" id="244447"/>
    <lineage>
        <taxon>Eukaryota</taxon>
        <taxon>Metazoa</taxon>
        <taxon>Chordata</taxon>
        <taxon>Craniata</taxon>
        <taxon>Vertebrata</taxon>
        <taxon>Euteleostomi</taxon>
        <taxon>Actinopterygii</taxon>
        <taxon>Neopterygii</taxon>
        <taxon>Teleostei</taxon>
        <taxon>Neoteleostei</taxon>
        <taxon>Acanthomorphata</taxon>
        <taxon>Carangaria</taxon>
        <taxon>Pleuronectiformes</taxon>
        <taxon>Pleuronectoidei</taxon>
        <taxon>Cynoglossidae</taxon>
        <taxon>Cynoglossinae</taxon>
        <taxon>Cynoglossus</taxon>
    </lineage>
</organism>
<name>A0A3P8UAK3_CYNSE</name>
<dbReference type="InParanoid" id="A0A3P8UAK3"/>
<dbReference type="InterPro" id="IPR050453">
    <property type="entry name" value="LIM_Homeobox_TF"/>
</dbReference>
<dbReference type="SMART" id="SM00132">
    <property type="entry name" value="LIM"/>
    <property type="match status" value="1"/>
</dbReference>
<dbReference type="OMA" id="YIRYAIY"/>
<keyword evidence="5 9" id="KW-0440">LIM domain</keyword>
<evidence type="ECO:0000256" key="5">
    <source>
        <dbReference type="ARBA" id="ARBA00023038"/>
    </source>
</evidence>
<dbReference type="PROSITE" id="PS50023">
    <property type="entry name" value="LIM_DOMAIN_2"/>
    <property type="match status" value="1"/>
</dbReference>
<protein>
    <recommendedName>
        <fullName evidence="10">LIM zinc-binding domain-containing protein</fullName>
    </recommendedName>
</protein>
<dbReference type="GO" id="GO:0000981">
    <property type="term" value="F:DNA-binding transcription factor activity, RNA polymerase II-specific"/>
    <property type="evidence" value="ECO:0007669"/>
    <property type="project" value="TreeGrafter"/>
</dbReference>
<dbReference type="PROSITE" id="PS00478">
    <property type="entry name" value="LIM_DOMAIN_1"/>
    <property type="match status" value="1"/>
</dbReference>
<dbReference type="Ensembl" id="ENSCSET00000000347.1">
    <property type="protein sequence ID" value="ENSCSEP00000000323.1"/>
    <property type="gene ID" value="ENSCSEG00000000240.1"/>
</dbReference>
<keyword evidence="3" id="KW-0677">Repeat</keyword>
<evidence type="ECO:0000256" key="7">
    <source>
        <dbReference type="ARBA" id="ARBA00023155"/>
    </source>
</evidence>
<dbReference type="PANTHER" id="PTHR24208:SF88">
    <property type="entry name" value="LIM HOMEOBOX TRANSCRIPTION FACTOR 1-ALPHA"/>
    <property type="match status" value="1"/>
</dbReference>
<dbReference type="PANTHER" id="PTHR24208">
    <property type="entry name" value="LIM/HOMEOBOX PROTEIN LHX"/>
    <property type="match status" value="1"/>
</dbReference>
<dbReference type="GO" id="GO:0030182">
    <property type="term" value="P:neuron differentiation"/>
    <property type="evidence" value="ECO:0007669"/>
    <property type="project" value="TreeGrafter"/>
</dbReference>
<keyword evidence="4 9" id="KW-0862">Zinc</keyword>
<accession>A0A3P8UAK3</accession>
<evidence type="ECO:0000256" key="9">
    <source>
        <dbReference type="PROSITE-ProRule" id="PRU00125"/>
    </source>
</evidence>
<dbReference type="FunFam" id="2.10.110.10:FF:000006">
    <property type="entry name" value="LIM homeobox transcription factor 1-beta"/>
    <property type="match status" value="1"/>
</dbReference>
<reference evidence="11" key="2">
    <citation type="submission" date="2025-08" db="UniProtKB">
        <authorList>
            <consortium name="Ensembl"/>
        </authorList>
    </citation>
    <scope>IDENTIFICATION</scope>
</reference>
<dbReference type="Gene3D" id="2.10.110.10">
    <property type="entry name" value="Cysteine Rich Protein"/>
    <property type="match status" value="1"/>
</dbReference>
<dbReference type="GO" id="GO:0005634">
    <property type="term" value="C:nucleus"/>
    <property type="evidence" value="ECO:0007669"/>
    <property type="project" value="UniProtKB-SubCell"/>
</dbReference>
<comment type="subcellular location">
    <subcellularLocation>
        <location evidence="1">Nucleus</location>
    </subcellularLocation>
</comment>
<proteinExistence type="predicted"/>
<keyword evidence="8" id="KW-0539">Nucleus</keyword>
<dbReference type="STRING" id="244447.ENSCSEP00000000323"/>
<dbReference type="SUPFAM" id="SSF57716">
    <property type="entry name" value="Glucocorticoid receptor-like (DNA-binding domain)"/>
    <property type="match status" value="2"/>
</dbReference>
<evidence type="ECO:0000313" key="11">
    <source>
        <dbReference type="Ensembl" id="ENSCSEP00000000323.1"/>
    </source>
</evidence>